<dbReference type="EC" id="2.1.1.197" evidence="3 8"/>
<dbReference type="Proteomes" id="UP000003973">
    <property type="component" value="Unassembled WGS sequence"/>
</dbReference>
<evidence type="ECO:0000256" key="6">
    <source>
        <dbReference type="ARBA" id="ARBA00022691"/>
    </source>
</evidence>
<dbReference type="GO" id="GO:0102130">
    <property type="term" value="F:malonyl-CoA methyltransferase activity"/>
    <property type="evidence" value="ECO:0007669"/>
    <property type="project" value="UniProtKB-EC"/>
</dbReference>
<feature type="domain" description="Methyltransferase type 11" evidence="9">
    <location>
        <begin position="88"/>
        <end position="182"/>
    </location>
</feature>
<dbReference type="GO" id="GO:0009102">
    <property type="term" value="P:biotin biosynthetic process"/>
    <property type="evidence" value="ECO:0007669"/>
    <property type="project" value="UniProtKB-UniRule"/>
</dbReference>
<protein>
    <recommendedName>
        <fullName evidence="3 8">Malonyl-[acyl-carrier protein] O-methyltransferase</fullName>
        <shortName evidence="8">Malonyl-ACP O-methyltransferase</shortName>
        <ecNumber evidence="3 8">2.1.1.197</ecNumber>
    </recommendedName>
    <alternativeName>
        <fullName evidence="8">Biotin synthesis protein BioC</fullName>
    </alternativeName>
</protein>
<dbReference type="CDD" id="cd02440">
    <property type="entry name" value="AdoMet_MTases"/>
    <property type="match status" value="1"/>
</dbReference>
<dbReference type="Pfam" id="PF08241">
    <property type="entry name" value="Methyltransf_11"/>
    <property type="match status" value="1"/>
</dbReference>
<evidence type="ECO:0000256" key="2">
    <source>
        <dbReference type="ARBA" id="ARBA00004746"/>
    </source>
</evidence>
<evidence type="ECO:0000259" key="9">
    <source>
        <dbReference type="Pfam" id="PF08241"/>
    </source>
</evidence>
<keyword evidence="7 8" id="KW-0093">Biotin biosynthesis</keyword>
<gene>
    <name evidence="8" type="primary">bioC</name>
    <name evidence="10" type="ORF">OFAG_02022</name>
</gene>
<dbReference type="InterPro" id="IPR013216">
    <property type="entry name" value="Methyltransf_11"/>
</dbReference>
<keyword evidence="4 8" id="KW-0489">Methyltransferase</keyword>
<accession>C3X6N3</accession>
<dbReference type="Gene3D" id="3.40.50.150">
    <property type="entry name" value="Vaccinia Virus protein VP39"/>
    <property type="match status" value="1"/>
</dbReference>
<comment type="similarity">
    <text evidence="8">Belongs to the methyltransferase superfamily.</text>
</comment>
<evidence type="ECO:0000256" key="5">
    <source>
        <dbReference type="ARBA" id="ARBA00022679"/>
    </source>
</evidence>
<dbReference type="InterPro" id="IPR050602">
    <property type="entry name" value="Malonyl-ACP_OMT"/>
</dbReference>
<proteinExistence type="inferred from homology"/>
<comment type="pathway">
    <text evidence="2 8">Cofactor biosynthesis; biotin biosynthesis.</text>
</comment>
<evidence type="ECO:0000256" key="1">
    <source>
        <dbReference type="ARBA" id="ARBA00000852"/>
    </source>
</evidence>
<organism evidence="10 11">
    <name type="scientific">Oxalobacter paraformigenes</name>
    <dbReference type="NCBI Taxonomy" id="556268"/>
    <lineage>
        <taxon>Bacteria</taxon>
        <taxon>Pseudomonadati</taxon>
        <taxon>Pseudomonadota</taxon>
        <taxon>Betaproteobacteria</taxon>
        <taxon>Burkholderiales</taxon>
        <taxon>Oxalobacteraceae</taxon>
        <taxon>Oxalobacter</taxon>
    </lineage>
</organism>
<evidence type="ECO:0000256" key="7">
    <source>
        <dbReference type="ARBA" id="ARBA00022756"/>
    </source>
</evidence>
<dbReference type="PANTHER" id="PTHR13090:SF1">
    <property type="entry name" value="ARGININE-HYDROXYLASE NDUFAF5, MITOCHONDRIAL"/>
    <property type="match status" value="1"/>
</dbReference>
<dbReference type="PANTHER" id="PTHR13090">
    <property type="entry name" value="ARGININE-HYDROXYLASE NDUFAF5, MITOCHONDRIAL"/>
    <property type="match status" value="1"/>
</dbReference>
<dbReference type="InterPro" id="IPR029063">
    <property type="entry name" value="SAM-dependent_MTases_sf"/>
</dbReference>
<evidence type="ECO:0000256" key="3">
    <source>
        <dbReference type="ARBA" id="ARBA00012327"/>
    </source>
</evidence>
<reference evidence="10" key="1">
    <citation type="submission" date="2011-10" db="EMBL/GenBank/DDBJ databases">
        <title>The Genome Sequence of Oxalobacter formigenes HOxBLS.</title>
        <authorList>
            <consortium name="The Broad Institute Genome Sequencing Platform"/>
            <person name="Earl A."/>
            <person name="Ward D."/>
            <person name="Feldgarden M."/>
            <person name="Gevers D."/>
            <person name="Allison M.J."/>
            <person name="Humphrey S."/>
            <person name="Young S.K."/>
            <person name="Zeng Q."/>
            <person name="Gargeya S."/>
            <person name="Fitzgerald M."/>
            <person name="Haas B."/>
            <person name="Abouelleil A."/>
            <person name="Alvarado L."/>
            <person name="Arachchi H.M."/>
            <person name="Berlin A."/>
            <person name="Brown A."/>
            <person name="Chapman S.B."/>
            <person name="Chen Z."/>
            <person name="Dunbar C."/>
            <person name="Freedman E."/>
            <person name="Gearin G."/>
            <person name="Goldberg J."/>
            <person name="Griggs A."/>
            <person name="Gujja S."/>
            <person name="Heiman D."/>
            <person name="Howarth C."/>
            <person name="Larson L."/>
            <person name="Lui A."/>
            <person name="MacDonald P.J.P."/>
            <person name="Montmayeur A."/>
            <person name="Murphy C."/>
            <person name="Neiman D."/>
            <person name="Pearson M."/>
            <person name="Priest M."/>
            <person name="Roberts A."/>
            <person name="Saif S."/>
            <person name="Shea T."/>
            <person name="Shenoy N."/>
            <person name="Sisk P."/>
            <person name="Stolte C."/>
            <person name="Sykes S."/>
            <person name="Wortman J."/>
            <person name="Nusbaum C."/>
            <person name="Birren B."/>
        </authorList>
    </citation>
    <scope>NUCLEOTIDE SEQUENCE [LARGE SCALE GENOMIC DNA]</scope>
    <source>
        <strain evidence="10">HOxBLS</strain>
    </source>
</reference>
<evidence type="ECO:0000256" key="8">
    <source>
        <dbReference type="HAMAP-Rule" id="MF_00835"/>
    </source>
</evidence>
<evidence type="ECO:0000313" key="10">
    <source>
        <dbReference type="EMBL" id="EEO28869.1"/>
    </source>
</evidence>
<evidence type="ECO:0000256" key="4">
    <source>
        <dbReference type="ARBA" id="ARBA00022603"/>
    </source>
</evidence>
<dbReference type="eggNOG" id="COG2226">
    <property type="taxonomic scope" value="Bacteria"/>
</dbReference>
<dbReference type="AlphaFoldDB" id="C3X6N3"/>
<dbReference type="GO" id="GO:0008757">
    <property type="term" value="F:S-adenosylmethionine-dependent methyltransferase activity"/>
    <property type="evidence" value="ECO:0007669"/>
    <property type="project" value="InterPro"/>
</dbReference>
<dbReference type="SUPFAM" id="SSF53335">
    <property type="entry name" value="S-adenosyl-L-methionine-dependent methyltransferases"/>
    <property type="match status" value="1"/>
</dbReference>
<comment type="function">
    <text evidence="8">Converts the free carboxyl group of a malonyl-thioester to its methyl ester by transfer of a methyl group from S-adenosyl-L-methionine (SAM). It allows to synthesize pimeloyl-ACP via the fatty acid synthetic pathway.</text>
</comment>
<sequence length="314" mass="35523">MGKIEIHTWFCSVCRICFYVNAIQRHFVTLAISLFSKQENCMPIELRRVRSLFENHAKAENSRFLTREVANRMRERLAVMKINPIRILDGGCGDGCDLVFLSDRFPVAQVVGIDASLEMLVYAGKQTNGKVDNVCGDFGLLPFGRSTFDMIWSNLALHWHEDITGVFGEWERALGPDGLLIFSCFGSQTLEDLRKSFAGIDRYSHVLPFNSMHDIGNRLVAAGFSAPVLEREWIDVTYTSAEKLLADVRALGGNPLADRPKGLSGKRQHEKLLENLNARRTHNGALVLRFEVIYAHAFKEAQWMGEEKIVSIFR</sequence>
<keyword evidence="11" id="KW-1185">Reference proteome</keyword>
<dbReference type="GO" id="GO:0010340">
    <property type="term" value="F:carboxyl-O-methyltransferase activity"/>
    <property type="evidence" value="ECO:0007669"/>
    <property type="project" value="UniProtKB-UniRule"/>
</dbReference>
<comment type="catalytic activity">
    <reaction evidence="1 8">
        <text>malonyl-[ACP] + S-adenosyl-L-methionine = malonyl-[ACP] methyl ester + S-adenosyl-L-homocysteine</text>
        <dbReference type="Rhea" id="RHEA:17105"/>
        <dbReference type="Rhea" id="RHEA-COMP:9623"/>
        <dbReference type="Rhea" id="RHEA-COMP:9954"/>
        <dbReference type="ChEBI" id="CHEBI:57856"/>
        <dbReference type="ChEBI" id="CHEBI:59789"/>
        <dbReference type="ChEBI" id="CHEBI:78449"/>
        <dbReference type="ChEBI" id="CHEBI:78845"/>
        <dbReference type="EC" id="2.1.1.197"/>
    </reaction>
</comment>
<keyword evidence="5 8" id="KW-0808">Transferase</keyword>
<dbReference type="UniPathway" id="UPA00078"/>
<dbReference type="HAMAP" id="MF_00835">
    <property type="entry name" value="BioC"/>
    <property type="match status" value="1"/>
</dbReference>
<dbReference type="EMBL" id="ACDP02000004">
    <property type="protein sequence ID" value="EEO28869.1"/>
    <property type="molecule type" value="Genomic_DNA"/>
</dbReference>
<dbReference type="HOGENOM" id="CLU_046586_2_1_4"/>
<keyword evidence="6 8" id="KW-0949">S-adenosyl-L-methionine</keyword>
<dbReference type="GO" id="GO:0032259">
    <property type="term" value="P:methylation"/>
    <property type="evidence" value="ECO:0007669"/>
    <property type="project" value="UniProtKB-KW"/>
</dbReference>
<name>C3X6N3_9BURK</name>
<evidence type="ECO:0000313" key="11">
    <source>
        <dbReference type="Proteomes" id="UP000003973"/>
    </source>
</evidence>
<dbReference type="InterPro" id="IPR011814">
    <property type="entry name" value="BioC"/>
</dbReference>
<comment type="caution">
    <text evidence="10">The sequence shown here is derived from an EMBL/GenBank/DDBJ whole genome shotgun (WGS) entry which is preliminary data.</text>
</comment>